<comment type="caution">
    <text evidence="1">The sequence shown here is derived from an EMBL/GenBank/DDBJ whole genome shotgun (WGS) entry which is preliminary data.</text>
</comment>
<sequence>MDVTFFAEREGCFLNSFNAVPENSILGGGHFTKEQISDLLGCFKCSALVLNDNLWLLSASFSERIAVMDDEQLKSVASEWSDEHSWHTVRVNAMDLAGHLLALKYAYLPHSNRRIFVLFE</sequence>
<dbReference type="RefSeq" id="WP_010385214.1">
    <property type="nucleotide sequence ID" value="NZ_AHCD03000043.1"/>
</dbReference>
<reference evidence="1 2" key="1">
    <citation type="journal article" date="2012" name="J. Bacteriol.">
        <title>Genome sequence of the cycloprodigiosin-producing bacterial strain Pseudoalteromonas rubra ATCC 29570(T).</title>
        <authorList>
            <person name="Xie B.B."/>
            <person name="Shu Y.L."/>
            <person name="Qin Q.L."/>
            <person name="Rong J.C."/>
            <person name="Zhang X.Y."/>
            <person name="Chen X.L."/>
            <person name="Zhou B.C."/>
            <person name="Zhang Y.Z."/>
        </authorList>
    </citation>
    <scope>NUCLEOTIDE SEQUENCE [LARGE SCALE GENOMIC DNA]</scope>
    <source>
        <strain evidence="1 2">DSM 6842</strain>
    </source>
</reference>
<gene>
    <name evidence="1" type="ORF">PRUB_a3434</name>
</gene>
<dbReference type="GeneID" id="61359752"/>
<accession>A0A8T0C4L0</accession>
<protein>
    <submittedName>
        <fullName evidence="1">Uncharacterized protein</fullName>
    </submittedName>
</protein>
<proteinExistence type="predicted"/>
<evidence type="ECO:0000313" key="1">
    <source>
        <dbReference type="EMBL" id="KAF7783613.1"/>
    </source>
</evidence>
<organism evidence="1 2">
    <name type="scientific">Pseudoalteromonas rubra</name>
    <dbReference type="NCBI Taxonomy" id="43658"/>
    <lineage>
        <taxon>Bacteria</taxon>
        <taxon>Pseudomonadati</taxon>
        <taxon>Pseudomonadota</taxon>
        <taxon>Gammaproteobacteria</taxon>
        <taxon>Alteromonadales</taxon>
        <taxon>Pseudoalteromonadaceae</taxon>
        <taxon>Pseudoalteromonas</taxon>
    </lineage>
</organism>
<dbReference type="EMBL" id="AHCD03000043">
    <property type="protein sequence ID" value="KAF7783613.1"/>
    <property type="molecule type" value="Genomic_DNA"/>
</dbReference>
<dbReference type="AlphaFoldDB" id="A0A8T0C4L0"/>
<dbReference type="Proteomes" id="UP000016480">
    <property type="component" value="Unassembled WGS sequence"/>
</dbReference>
<name>A0A8T0C4L0_9GAMM</name>
<evidence type="ECO:0000313" key="2">
    <source>
        <dbReference type="Proteomes" id="UP000016480"/>
    </source>
</evidence>